<sequence>MHDIVKQELRRHPKTLVVVGNDWIVHQVLSLVTEFKIPLGIIPLGADNLIASGLGLTLKDAPQTLSARRIIDMDLGTVNKKVFLRNAAWFADNVKIDIDKNYSIRTSKVNMELINFLPAGMDYDGKNPSPEDGRLNLLIKKPDKKIFKNEETPTSICFDKINIDGAYQEITLDGIARVSALDEIGVLPKVLQVIVGKDRSF</sequence>
<comment type="caution">
    <text evidence="2">The sequence shown here is derived from an EMBL/GenBank/DDBJ whole genome shotgun (WGS) entry which is preliminary data.</text>
</comment>
<dbReference type="SUPFAM" id="SSF111331">
    <property type="entry name" value="NAD kinase/diacylglycerol kinase-like"/>
    <property type="match status" value="1"/>
</dbReference>
<name>A0A0G0NCB2_9BACT</name>
<proteinExistence type="predicted"/>
<dbReference type="InterPro" id="IPR001206">
    <property type="entry name" value="Diacylglycerol_kinase_cat_dom"/>
</dbReference>
<dbReference type="GO" id="GO:0016301">
    <property type="term" value="F:kinase activity"/>
    <property type="evidence" value="ECO:0007669"/>
    <property type="project" value="InterPro"/>
</dbReference>
<dbReference type="AlphaFoldDB" id="A0A0G0NCB2"/>
<evidence type="ECO:0000313" key="3">
    <source>
        <dbReference type="Proteomes" id="UP000034048"/>
    </source>
</evidence>
<dbReference type="PROSITE" id="PS50146">
    <property type="entry name" value="DAGK"/>
    <property type="match status" value="1"/>
</dbReference>
<accession>A0A0G0NCB2</accession>
<dbReference type="Proteomes" id="UP000034048">
    <property type="component" value="Unassembled WGS sequence"/>
</dbReference>
<evidence type="ECO:0000259" key="1">
    <source>
        <dbReference type="PROSITE" id="PS50146"/>
    </source>
</evidence>
<dbReference type="Gene3D" id="3.40.50.10330">
    <property type="entry name" value="Probable inorganic polyphosphate/atp-NAD kinase, domain 1"/>
    <property type="match status" value="1"/>
</dbReference>
<dbReference type="EMBL" id="LBWS01000053">
    <property type="protein sequence ID" value="KKR13103.1"/>
    <property type="molecule type" value="Genomic_DNA"/>
</dbReference>
<feature type="domain" description="DAGKc" evidence="1">
    <location>
        <begin position="1"/>
        <end position="81"/>
    </location>
</feature>
<dbReference type="Pfam" id="PF00781">
    <property type="entry name" value="DAGK_cat"/>
    <property type="match status" value="1"/>
</dbReference>
<gene>
    <name evidence="2" type="ORF">UT42_C0053G0004</name>
</gene>
<evidence type="ECO:0000313" key="2">
    <source>
        <dbReference type="EMBL" id="KKR13103.1"/>
    </source>
</evidence>
<dbReference type="InterPro" id="IPR016064">
    <property type="entry name" value="NAD/diacylglycerol_kinase_sf"/>
</dbReference>
<protein>
    <recommendedName>
        <fullName evidence="1">DAGKc domain-containing protein</fullName>
    </recommendedName>
</protein>
<organism evidence="2 3">
    <name type="scientific">Candidatus Falkowbacteria bacterium GW2011_GWA2_39_24</name>
    <dbReference type="NCBI Taxonomy" id="1618634"/>
    <lineage>
        <taxon>Bacteria</taxon>
        <taxon>Candidatus Falkowiibacteriota</taxon>
    </lineage>
</organism>
<dbReference type="InterPro" id="IPR017438">
    <property type="entry name" value="ATP-NAD_kinase_N"/>
</dbReference>
<reference evidence="2 3" key="1">
    <citation type="journal article" date="2015" name="Nature">
        <title>rRNA introns, odd ribosomes, and small enigmatic genomes across a large radiation of phyla.</title>
        <authorList>
            <person name="Brown C.T."/>
            <person name="Hug L.A."/>
            <person name="Thomas B.C."/>
            <person name="Sharon I."/>
            <person name="Castelle C.J."/>
            <person name="Singh A."/>
            <person name="Wilkins M.J."/>
            <person name="Williams K.H."/>
            <person name="Banfield J.F."/>
        </authorList>
    </citation>
    <scope>NUCLEOTIDE SEQUENCE [LARGE SCALE GENOMIC DNA]</scope>
</reference>